<name>A0A8H3W753_9PEZI</name>
<evidence type="ECO:0000256" key="2">
    <source>
        <dbReference type="ARBA" id="ARBA00022692"/>
    </source>
</evidence>
<feature type="region of interest" description="Disordered" evidence="5">
    <location>
        <begin position="121"/>
        <end position="171"/>
    </location>
</feature>
<evidence type="ECO:0000256" key="3">
    <source>
        <dbReference type="ARBA" id="ARBA00022989"/>
    </source>
</evidence>
<dbReference type="EMBL" id="WOWK01000096">
    <property type="protein sequence ID" value="KAF0319412.1"/>
    <property type="molecule type" value="Genomic_DNA"/>
</dbReference>
<dbReference type="GO" id="GO:0016020">
    <property type="term" value="C:membrane"/>
    <property type="evidence" value="ECO:0007669"/>
    <property type="project" value="UniProtKB-SubCell"/>
</dbReference>
<keyword evidence="3 6" id="KW-1133">Transmembrane helix</keyword>
<dbReference type="AlphaFoldDB" id="A0A8H3W753"/>
<evidence type="ECO:0008006" key="10">
    <source>
        <dbReference type="Google" id="ProtNLM"/>
    </source>
</evidence>
<evidence type="ECO:0000256" key="1">
    <source>
        <dbReference type="ARBA" id="ARBA00004167"/>
    </source>
</evidence>
<sequence length="361" mass="37473">MPPSRSKALSLLSILLLSTPIFAKVQNDFSYYPSAAQPCLYSASDSSQCDGDTVAEMNKCLCSDSKGKFITNTAKCLGKDAKGSVSETYSDLKTSCANSNTPISITEDQFNNLAAQGATASSIPVTPSSTSAPKTSKTASPTTFMTTTTGGATVTVTTTPTPTDATSTPTAAASGLSTTAKIGIGVGGGVGAVAIVGIIAFVWRLKKSRSAHEESRPMLDGGVGATGYNPHNSPSASAAAFGLENPNDYKTETKTGGWRPTTDIPPSASPGAQTWATNSPQPPYAPYSPPPPQQQQQMHAWGHHPQAAYPPGPQVAPQPGVFELASIPVQPSFPQPPPDAVEMPATEVQPQPARYQYPSQR</sequence>
<proteinExistence type="predicted"/>
<dbReference type="PANTHER" id="PTHR15549">
    <property type="entry name" value="PAIRED IMMUNOGLOBULIN-LIKE TYPE 2 RECEPTOR"/>
    <property type="match status" value="1"/>
</dbReference>
<evidence type="ECO:0000313" key="9">
    <source>
        <dbReference type="Proteomes" id="UP000434172"/>
    </source>
</evidence>
<feature type="signal peptide" evidence="7">
    <location>
        <begin position="1"/>
        <end position="23"/>
    </location>
</feature>
<evidence type="ECO:0000256" key="5">
    <source>
        <dbReference type="SAM" id="MobiDB-lite"/>
    </source>
</evidence>
<accession>A0A8H3W753</accession>
<feature type="compositionally biased region" description="Pro residues" evidence="5">
    <location>
        <begin position="280"/>
        <end position="293"/>
    </location>
</feature>
<keyword evidence="4 6" id="KW-0472">Membrane</keyword>
<evidence type="ECO:0000313" key="8">
    <source>
        <dbReference type="EMBL" id="KAF0319412.1"/>
    </source>
</evidence>
<keyword evidence="9" id="KW-1185">Reference proteome</keyword>
<dbReference type="Proteomes" id="UP000434172">
    <property type="component" value="Unassembled WGS sequence"/>
</dbReference>
<evidence type="ECO:0000256" key="4">
    <source>
        <dbReference type="ARBA" id="ARBA00023136"/>
    </source>
</evidence>
<dbReference type="GO" id="GO:0071944">
    <property type="term" value="C:cell periphery"/>
    <property type="evidence" value="ECO:0007669"/>
    <property type="project" value="UniProtKB-ARBA"/>
</dbReference>
<keyword evidence="2 6" id="KW-0812">Transmembrane</keyword>
<feature type="transmembrane region" description="Helical" evidence="6">
    <location>
        <begin position="182"/>
        <end position="203"/>
    </location>
</feature>
<evidence type="ECO:0000256" key="6">
    <source>
        <dbReference type="SAM" id="Phobius"/>
    </source>
</evidence>
<comment type="subcellular location">
    <subcellularLocation>
        <location evidence="1">Membrane</location>
        <topology evidence="1">Single-pass membrane protein</topology>
    </subcellularLocation>
</comment>
<comment type="caution">
    <text evidence="8">The sequence shown here is derived from an EMBL/GenBank/DDBJ whole genome shotgun (WGS) entry which is preliminary data.</text>
</comment>
<keyword evidence="7" id="KW-0732">Signal</keyword>
<feature type="chain" id="PRO_5034585223" description="Extracellular membrane protein CFEM domain-containing protein" evidence="7">
    <location>
        <begin position="24"/>
        <end position="361"/>
    </location>
</feature>
<dbReference type="OrthoDB" id="5311469at2759"/>
<dbReference type="InterPro" id="IPR051694">
    <property type="entry name" value="Immunoregulatory_rcpt-like"/>
</dbReference>
<feature type="region of interest" description="Disordered" evidence="5">
    <location>
        <begin position="210"/>
        <end position="361"/>
    </location>
</feature>
<reference evidence="8 9" key="1">
    <citation type="submission" date="2019-12" db="EMBL/GenBank/DDBJ databases">
        <title>A genome sequence resource for the geographically widespread anthracnose pathogen Colletotrichum asianum.</title>
        <authorList>
            <person name="Meng Y."/>
        </authorList>
    </citation>
    <scope>NUCLEOTIDE SEQUENCE [LARGE SCALE GENOMIC DNA]</scope>
    <source>
        <strain evidence="8 9">ICMP 18580</strain>
    </source>
</reference>
<feature type="compositionally biased region" description="Low complexity" evidence="5">
    <location>
        <begin position="126"/>
        <end position="171"/>
    </location>
</feature>
<gene>
    <name evidence="8" type="ORF">GQ607_013380</name>
</gene>
<evidence type="ECO:0000256" key="7">
    <source>
        <dbReference type="SAM" id="SignalP"/>
    </source>
</evidence>
<organism evidence="8 9">
    <name type="scientific">Colletotrichum asianum</name>
    <dbReference type="NCBI Taxonomy" id="702518"/>
    <lineage>
        <taxon>Eukaryota</taxon>
        <taxon>Fungi</taxon>
        <taxon>Dikarya</taxon>
        <taxon>Ascomycota</taxon>
        <taxon>Pezizomycotina</taxon>
        <taxon>Sordariomycetes</taxon>
        <taxon>Hypocreomycetidae</taxon>
        <taxon>Glomerellales</taxon>
        <taxon>Glomerellaceae</taxon>
        <taxon>Colletotrichum</taxon>
        <taxon>Colletotrichum gloeosporioides species complex</taxon>
    </lineage>
</organism>
<protein>
    <recommendedName>
        <fullName evidence="10">Extracellular membrane protein CFEM domain-containing protein</fullName>
    </recommendedName>
</protein>